<gene>
    <name evidence="1" type="ORF">CLV40_12941</name>
</gene>
<sequence length="369" mass="42742">MPSDRKNFGTSIFELRWPIEILVEEVRRLLDSDPPKFANWSEECERLLEEAFRSQEPAVEFRAESDKGEWLAALVEHAQRLPRATKPKPYFSQRGRERVEPSRLSLGETARRVRDLISDLERRGYLVQALGQNCVDTGEQFGTLGSAPWDELHRRLGRNDLLPIERWWSEYVLDDLCDVIEIIHDVIARPARAYFHNYGACGWHYQDFRTGVAQRLYRALVNEILGESNLGVALGEGGRCEEVAGGDELEPLIANARADGNSGGAQHDDFLDALDLFRRRRATETEKRAAIVTLAGVLEERRDLIRENFLQKDDRALFEIANKFNLHHRKVDQHNKYDVELYFQWIFYWYVSTIRLTDKILERQAVSGL</sequence>
<organism evidence="1 2">
    <name type="scientific">Actinokineospora auranticolor</name>
    <dbReference type="NCBI Taxonomy" id="155976"/>
    <lineage>
        <taxon>Bacteria</taxon>
        <taxon>Bacillati</taxon>
        <taxon>Actinomycetota</taxon>
        <taxon>Actinomycetes</taxon>
        <taxon>Pseudonocardiales</taxon>
        <taxon>Pseudonocardiaceae</taxon>
        <taxon>Actinokineospora</taxon>
    </lineage>
</organism>
<keyword evidence="2" id="KW-1185">Reference proteome</keyword>
<reference evidence="1 2" key="1">
    <citation type="submission" date="2018-02" db="EMBL/GenBank/DDBJ databases">
        <title>Genomic Encyclopedia of Archaeal and Bacterial Type Strains, Phase II (KMG-II): from individual species to whole genera.</title>
        <authorList>
            <person name="Goeker M."/>
        </authorList>
    </citation>
    <scope>NUCLEOTIDE SEQUENCE [LARGE SCALE GENOMIC DNA]</scope>
    <source>
        <strain evidence="1 2">YU 961-1</strain>
    </source>
</reference>
<name>A0A2S6GDK9_9PSEU</name>
<proteinExistence type="predicted"/>
<comment type="caution">
    <text evidence="1">The sequence shown here is derived from an EMBL/GenBank/DDBJ whole genome shotgun (WGS) entry which is preliminary data.</text>
</comment>
<dbReference type="Proteomes" id="UP000239203">
    <property type="component" value="Unassembled WGS sequence"/>
</dbReference>
<dbReference type="AlphaFoldDB" id="A0A2S6GDK9"/>
<evidence type="ECO:0000313" key="1">
    <source>
        <dbReference type="EMBL" id="PPK63328.1"/>
    </source>
</evidence>
<protein>
    <submittedName>
        <fullName evidence="1">Uncharacterized protein</fullName>
    </submittedName>
</protein>
<accession>A0A2S6GDK9</accession>
<dbReference type="EMBL" id="PTIX01000029">
    <property type="protein sequence ID" value="PPK63328.1"/>
    <property type="molecule type" value="Genomic_DNA"/>
</dbReference>
<evidence type="ECO:0000313" key="2">
    <source>
        <dbReference type="Proteomes" id="UP000239203"/>
    </source>
</evidence>